<proteinExistence type="predicted"/>
<reference evidence="1" key="1">
    <citation type="submission" date="2019-08" db="EMBL/GenBank/DDBJ databases">
        <authorList>
            <person name="Kucharzyk K."/>
            <person name="Murdoch R.W."/>
            <person name="Higgins S."/>
            <person name="Loffler F."/>
        </authorList>
    </citation>
    <scope>NUCLEOTIDE SEQUENCE</scope>
</reference>
<sequence>MLSKGYEIGGMDILINGSIDKVHLIKISEESGSNFSVLMKVLKKL</sequence>
<dbReference type="AlphaFoldDB" id="A0A645GTV4"/>
<evidence type="ECO:0000313" key="1">
    <source>
        <dbReference type="EMBL" id="MPN27484.1"/>
    </source>
</evidence>
<protein>
    <submittedName>
        <fullName evidence="1">Uncharacterized protein</fullName>
    </submittedName>
</protein>
<comment type="caution">
    <text evidence="1">The sequence shown here is derived from an EMBL/GenBank/DDBJ whole genome shotgun (WGS) entry which is preliminary data.</text>
</comment>
<name>A0A645GTV4_9ZZZZ</name>
<gene>
    <name evidence="1" type="ORF">SDC9_174918</name>
</gene>
<dbReference type="EMBL" id="VSSQ01077403">
    <property type="protein sequence ID" value="MPN27484.1"/>
    <property type="molecule type" value="Genomic_DNA"/>
</dbReference>
<organism evidence="1">
    <name type="scientific">bioreactor metagenome</name>
    <dbReference type="NCBI Taxonomy" id="1076179"/>
    <lineage>
        <taxon>unclassified sequences</taxon>
        <taxon>metagenomes</taxon>
        <taxon>ecological metagenomes</taxon>
    </lineage>
</organism>
<accession>A0A645GTV4</accession>